<evidence type="ECO:0000313" key="2">
    <source>
        <dbReference type="Proteomes" id="UP000287372"/>
    </source>
</evidence>
<dbReference type="KEGG" id="vg:55009874"/>
<dbReference type="Proteomes" id="UP000287372">
    <property type="component" value="Segment"/>
</dbReference>
<sequence length="58" mass="6537">MRKPRHLGRTLNNMGASPVVKVENRELNDEERAAIAKRKEEQKARLARIAARAAGEEV</sequence>
<protein>
    <submittedName>
        <fullName evidence="1">Uncharacterized protein</fullName>
    </submittedName>
</protein>
<accession>A0A3S9U8W0</accession>
<evidence type="ECO:0000313" key="1">
    <source>
        <dbReference type="EMBL" id="AZS06735.1"/>
    </source>
</evidence>
<proteinExistence type="predicted"/>
<gene>
    <name evidence="1" type="primary">96</name>
    <name evidence="1" type="ORF">SEA_HIYAA_96</name>
</gene>
<dbReference type="GeneID" id="55009874"/>
<dbReference type="RefSeq" id="YP_009818531.1">
    <property type="nucleotide sequence ID" value="NC_048139.1"/>
</dbReference>
<keyword evidence="2" id="KW-1185">Reference proteome</keyword>
<organism evidence="1 2">
    <name type="scientific">Streptomyces phage Hiyaa</name>
    <dbReference type="NCBI Taxonomy" id="2499072"/>
    <lineage>
        <taxon>Viruses</taxon>
        <taxon>Duplodnaviria</taxon>
        <taxon>Heunggongvirae</taxon>
        <taxon>Uroviricota</taxon>
        <taxon>Caudoviricetes</taxon>
        <taxon>Hiyaavirus</taxon>
        <taxon>Hiyaavirus hiyaa</taxon>
    </lineage>
</organism>
<name>A0A3S9U8W0_9CAUD</name>
<reference evidence="1 2" key="1">
    <citation type="submission" date="2018-12" db="EMBL/GenBank/DDBJ databases">
        <authorList>
            <person name="Lieu J.K."/>
            <person name="Tian C.Z."/>
            <person name="Hsaio W.J."/>
            <person name="Shaffer C.D."/>
            <person name="Weston-Hafer K.A."/>
            <person name="Russell D.A."/>
            <person name="Pope W.H."/>
            <person name="Jacobs-Sera D."/>
            <person name="Hendrix R.W."/>
            <person name="Hatfull G.F."/>
        </authorList>
    </citation>
    <scope>NUCLEOTIDE SEQUENCE [LARGE SCALE GENOMIC DNA]</scope>
</reference>
<dbReference type="EMBL" id="MK279841">
    <property type="protein sequence ID" value="AZS06735.1"/>
    <property type="molecule type" value="Genomic_DNA"/>
</dbReference>